<accession>A0AA96JZ52</accession>
<name>A0AA96JZ52_9BACT</name>
<keyword evidence="3" id="KW-1185">Reference proteome</keyword>
<dbReference type="RefSeq" id="WP_312643872.1">
    <property type="nucleotide sequence ID" value="NZ_CP116967.1"/>
</dbReference>
<organism evidence="2 3">
    <name type="scientific">Candidatus Nitrospira allomarina</name>
    <dbReference type="NCBI Taxonomy" id="3020900"/>
    <lineage>
        <taxon>Bacteria</taxon>
        <taxon>Pseudomonadati</taxon>
        <taxon>Nitrospirota</taxon>
        <taxon>Nitrospiria</taxon>
        <taxon>Nitrospirales</taxon>
        <taxon>Nitrospiraceae</taxon>
        <taxon>Nitrospira</taxon>
    </lineage>
</organism>
<dbReference type="EMBL" id="CP116967">
    <property type="protein sequence ID" value="WNM58274.1"/>
    <property type="molecule type" value="Genomic_DNA"/>
</dbReference>
<evidence type="ECO:0000313" key="2">
    <source>
        <dbReference type="EMBL" id="WNM58274.1"/>
    </source>
</evidence>
<sequence>MISIKTFLVAIPALLFLVPLNTLSAESPLSHRLGAPEGGVELGFGWDLIEGQTIPNRCVRFAPVRETGQTSTVTMTEVSDQSEIMDQLDVSATASIKSIGGSASAQASFAKNSKTSATETTLLLKATVQNGVLFAGPEDPGCPARRAFPQIPENSPKSQYATSDSSGCQSEGEGEDLVDNIKFSPFAQKLKDTNLDEFHKMCGDAYVSRIYSGAELLATIGISTTGTEDQTSTVASVKAGFGGGQVGAETKTDKGVKRESANLSIHFAQVGGGGGLMPISREGLSGKLQSLTIEAARDPTFIGIEVTSYRSLANGPKERSLRDLRDREISADTYWFLLSLEQEISDILATPQAYDFTVGLTPHSLRELQDNSIKIRENIRKLEYVTSPVDLSPDTPSPVGLECNDHTIDWVEPKTLPTLEELRKIADKKKNNDSPLTATDLRENLRTVLPYCNPNVLRLYLPPPTGQLAVDTYIRPLAQRMCALDPSDNECLTNAQISALDRGLKTFTARTFLLQNVASGRCLGGSYKEDSPICTDTNKAQQFDLFWDPKWERHTKLPPGTLGEYALIKRPTGKDLHCLSRSKASNTIKYEVQKDNYWDTEHCGWHILSDGRINSARKEYSKEGDQKLACLGMNQDKDDLWKMEPKSCEPRIEERDQIRWRMIPVPTK</sequence>
<gene>
    <name evidence="2" type="ORF">PP769_00510</name>
</gene>
<evidence type="ECO:0000313" key="3">
    <source>
        <dbReference type="Proteomes" id="UP001302719"/>
    </source>
</evidence>
<protein>
    <submittedName>
        <fullName evidence="2">Uncharacterized protein</fullName>
    </submittedName>
</protein>
<dbReference type="Proteomes" id="UP001302719">
    <property type="component" value="Chromosome"/>
</dbReference>
<dbReference type="AlphaFoldDB" id="A0AA96JZ52"/>
<feature type="region of interest" description="Disordered" evidence="1">
    <location>
        <begin position="139"/>
        <end position="174"/>
    </location>
</feature>
<dbReference type="KEGG" id="nall:PP769_00510"/>
<proteinExistence type="predicted"/>
<reference evidence="2 3" key="1">
    <citation type="submission" date="2023-01" db="EMBL/GenBank/DDBJ databases">
        <title>Cultivation and genomic characterization of new, ubiquitous marine nitrite-oxidizing bacteria from the Nitrospirales.</title>
        <authorList>
            <person name="Mueller A.J."/>
            <person name="Daebeler A."/>
            <person name="Herbold C.W."/>
            <person name="Kirkegaard R.H."/>
            <person name="Daims H."/>
        </authorList>
    </citation>
    <scope>NUCLEOTIDE SEQUENCE [LARGE SCALE GENOMIC DNA]</scope>
    <source>
        <strain evidence="2 3">VA</strain>
    </source>
</reference>
<evidence type="ECO:0000256" key="1">
    <source>
        <dbReference type="SAM" id="MobiDB-lite"/>
    </source>
</evidence>
<feature type="compositionally biased region" description="Polar residues" evidence="1">
    <location>
        <begin position="152"/>
        <end position="169"/>
    </location>
</feature>